<organism evidence="1 2">
    <name type="scientific">Chitinophaga skermanii</name>
    <dbReference type="NCBI Taxonomy" id="331697"/>
    <lineage>
        <taxon>Bacteria</taxon>
        <taxon>Pseudomonadati</taxon>
        <taxon>Bacteroidota</taxon>
        <taxon>Chitinophagia</taxon>
        <taxon>Chitinophagales</taxon>
        <taxon>Chitinophagaceae</taxon>
        <taxon>Chitinophaga</taxon>
    </lineage>
</organism>
<name>A0A327QU67_9BACT</name>
<keyword evidence="2" id="KW-1185">Reference proteome</keyword>
<accession>A0A327QU67</accession>
<sequence length="56" mass="6202">MLGKTLNRTQLRSIAGGTHFDAFACNKSVRNCAAFCPQTCSCDQMTDLDFYCGYIL</sequence>
<comment type="caution">
    <text evidence="1">The sequence shown here is derived from an EMBL/GenBank/DDBJ whole genome shotgun (WGS) entry which is preliminary data.</text>
</comment>
<reference evidence="1 2" key="1">
    <citation type="submission" date="2018-06" db="EMBL/GenBank/DDBJ databases">
        <title>Genomic Encyclopedia of Archaeal and Bacterial Type Strains, Phase II (KMG-II): from individual species to whole genera.</title>
        <authorList>
            <person name="Goeker M."/>
        </authorList>
    </citation>
    <scope>NUCLEOTIDE SEQUENCE [LARGE SCALE GENOMIC DNA]</scope>
    <source>
        <strain evidence="1 2">DSM 23857</strain>
    </source>
</reference>
<dbReference type="AlphaFoldDB" id="A0A327QU67"/>
<evidence type="ECO:0000313" key="1">
    <source>
        <dbReference type="EMBL" id="RAJ08206.1"/>
    </source>
</evidence>
<proteinExistence type="predicted"/>
<protein>
    <submittedName>
        <fullName evidence="1">Uncharacterized protein</fullName>
    </submittedName>
</protein>
<dbReference type="Proteomes" id="UP000249547">
    <property type="component" value="Unassembled WGS sequence"/>
</dbReference>
<evidence type="ECO:0000313" key="2">
    <source>
        <dbReference type="Proteomes" id="UP000249547"/>
    </source>
</evidence>
<gene>
    <name evidence="1" type="ORF">LX64_00853</name>
</gene>
<dbReference type="EMBL" id="QLLL01000002">
    <property type="protein sequence ID" value="RAJ08206.1"/>
    <property type="molecule type" value="Genomic_DNA"/>
</dbReference>